<dbReference type="InterPro" id="IPR037221">
    <property type="entry name" value="H-type_lectin_dom_sf"/>
</dbReference>
<proteinExistence type="predicted"/>
<evidence type="ECO:0000259" key="2">
    <source>
        <dbReference type="Pfam" id="PF09458"/>
    </source>
</evidence>
<dbReference type="GO" id="GO:0007155">
    <property type="term" value="P:cell adhesion"/>
    <property type="evidence" value="ECO:0007669"/>
    <property type="project" value="InterPro"/>
</dbReference>
<protein>
    <recommendedName>
        <fullName evidence="2">H-type lectin domain-containing protein</fullName>
    </recommendedName>
</protein>
<keyword evidence="4" id="KW-1185">Reference proteome</keyword>
<keyword evidence="1" id="KW-0732">Signal</keyword>
<feature type="domain" description="H-type lectin" evidence="2">
    <location>
        <begin position="40"/>
        <end position="105"/>
    </location>
</feature>
<dbReference type="AlphaFoldDB" id="A0AA88Y7W2"/>
<gene>
    <name evidence="3" type="ORF">FSP39_016988</name>
</gene>
<dbReference type="GO" id="GO:0030246">
    <property type="term" value="F:carbohydrate binding"/>
    <property type="evidence" value="ECO:0007669"/>
    <property type="project" value="InterPro"/>
</dbReference>
<sequence length="109" mass="12182">MCAFFCTLQILVAKIEILFVGLSGKVRAHEYPEAPKWPVSKNIAFTPPFKKTPSITYGVSFLDSEYDDNVRAVVTSHDITPNGFTLTLNTYANTSQWGMEASWMACPTR</sequence>
<dbReference type="InterPro" id="IPR019019">
    <property type="entry name" value="H-type_lectin_domain"/>
</dbReference>
<dbReference type="EMBL" id="VSWD01000006">
    <property type="protein sequence ID" value="KAK3100256.1"/>
    <property type="molecule type" value="Genomic_DNA"/>
</dbReference>
<dbReference type="Gene3D" id="2.60.40.2080">
    <property type="match status" value="1"/>
</dbReference>
<reference evidence="3" key="1">
    <citation type="submission" date="2019-08" db="EMBL/GenBank/DDBJ databases">
        <title>The improved chromosome-level genome for the pearl oyster Pinctada fucata martensii using PacBio sequencing and Hi-C.</title>
        <authorList>
            <person name="Zheng Z."/>
        </authorList>
    </citation>
    <scope>NUCLEOTIDE SEQUENCE</scope>
    <source>
        <strain evidence="3">ZZ-2019</strain>
        <tissue evidence="3">Adductor muscle</tissue>
    </source>
</reference>
<dbReference type="Proteomes" id="UP001186944">
    <property type="component" value="Unassembled WGS sequence"/>
</dbReference>
<dbReference type="Pfam" id="PF09458">
    <property type="entry name" value="H_lectin"/>
    <property type="match status" value="1"/>
</dbReference>
<feature type="chain" id="PRO_5041672913" description="H-type lectin domain-containing protein" evidence="1">
    <location>
        <begin position="29"/>
        <end position="109"/>
    </location>
</feature>
<feature type="signal peptide" evidence="1">
    <location>
        <begin position="1"/>
        <end position="28"/>
    </location>
</feature>
<accession>A0AA88Y7W2</accession>
<organism evidence="3 4">
    <name type="scientific">Pinctada imbricata</name>
    <name type="common">Atlantic pearl-oyster</name>
    <name type="synonym">Pinctada martensii</name>
    <dbReference type="NCBI Taxonomy" id="66713"/>
    <lineage>
        <taxon>Eukaryota</taxon>
        <taxon>Metazoa</taxon>
        <taxon>Spiralia</taxon>
        <taxon>Lophotrochozoa</taxon>
        <taxon>Mollusca</taxon>
        <taxon>Bivalvia</taxon>
        <taxon>Autobranchia</taxon>
        <taxon>Pteriomorphia</taxon>
        <taxon>Pterioida</taxon>
        <taxon>Pterioidea</taxon>
        <taxon>Pteriidae</taxon>
        <taxon>Pinctada</taxon>
    </lineage>
</organism>
<evidence type="ECO:0000313" key="4">
    <source>
        <dbReference type="Proteomes" id="UP001186944"/>
    </source>
</evidence>
<evidence type="ECO:0000313" key="3">
    <source>
        <dbReference type="EMBL" id="KAK3100256.1"/>
    </source>
</evidence>
<dbReference type="SUPFAM" id="SSF141086">
    <property type="entry name" value="Agglutinin HPA-like"/>
    <property type="match status" value="1"/>
</dbReference>
<name>A0AA88Y7W2_PINIB</name>
<comment type="caution">
    <text evidence="3">The sequence shown here is derived from an EMBL/GenBank/DDBJ whole genome shotgun (WGS) entry which is preliminary data.</text>
</comment>
<evidence type="ECO:0000256" key="1">
    <source>
        <dbReference type="SAM" id="SignalP"/>
    </source>
</evidence>